<feature type="region of interest" description="Disordered" evidence="1">
    <location>
        <begin position="1"/>
        <end position="31"/>
    </location>
</feature>
<accession>A0A093X7G6</accession>
<evidence type="ECO:0000313" key="2">
    <source>
        <dbReference type="EMBL" id="KFX41163.1"/>
    </source>
</evidence>
<gene>
    <name evidence="2" type="ORF">GQ26_0680010</name>
</gene>
<sequence>MDEPKVSPSTAPSTANYEQPDNQIQMGKFIL</sequence>
<protein>
    <submittedName>
        <fullName evidence="2">Uncharacterized protein</fullName>
    </submittedName>
</protein>
<dbReference type="AlphaFoldDB" id="A0A093X7G6"/>
<evidence type="ECO:0000256" key="1">
    <source>
        <dbReference type="SAM" id="MobiDB-lite"/>
    </source>
</evidence>
<reference key="1">
    <citation type="journal article" date="2014" name="PLoS Genet.">
        <title>Signature Gene Expression Reveals Novel Clues to the Molecular Mechanisms of Dimorphic Transition in Penicillium marneffei.</title>
        <authorList>
            <person name="Yang E."/>
            <person name="Wang G."/>
            <person name="Cai J."/>
            <person name="Woo P.C."/>
            <person name="Lau S.K."/>
            <person name="Yuen K.-Y."/>
            <person name="Chow W.-N."/>
            <person name="Lin X."/>
        </authorList>
    </citation>
    <scope>NUCLEOTIDE SEQUENCE [LARGE SCALE GENOMIC DNA]</scope>
    <source>
        <strain>PM1</strain>
    </source>
</reference>
<comment type="caution">
    <text evidence="2">The sequence shown here is derived from an EMBL/GenBank/DDBJ whole genome shotgun (WGS) entry which is preliminary data.</text>
</comment>
<dbReference type="HOGENOM" id="CLU_3399648_0_0_1"/>
<name>A0A093X7G6_TALMA</name>
<dbReference type="EMBL" id="JPOX01000068">
    <property type="protein sequence ID" value="KFX41163.1"/>
    <property type="molecule type" value="Genomic_DNA"/>
</dbReference>
<proteinExistence type="predicted"/>
<organism evidence="2">
    <name type="scientific">Talaromyces marneffei PM1</name>
    <dbReference type="NCBI Taxonomy" id="1077442"/>
    <lineage>
        <taxon>Eukaryota</taxon>
        <taxon>Fungi</taxon>
        <taxon>Dikarya</taxon>
        <taxon>Ascomycota</taxon>
        <taxon>Pezizomycotina</taxon>
        <taxon>Eurotiomycetes</taxon>
        <taxon>Eurotiomycetidae</taxon>
        <taxon>Eurotiales</taxon>
        <taxon>Trichocomaceae</taxon>
        <taxon>Talaromyces</taxon>
        <taxon>Talaromyces sect. Talaromyces</taxon>
    </lineage>
</organism>
<feature type="compositionally biased region" description="Polar residues" evidence="1">
    <location>
        <begin position="7"/>
        <end position="25"/>
    </location>
</feature>
<reference evidence="2" key="2">
    <citation type="journal article" date="2014" name="PLoS Genet.">
        <title>Signature gene expression reveals novel clues to the molecular mechanisms of dimorphic transition in Penicillium marneffei.</title>
        <authorList>
            <person name="Yang E."/>
            <person name="Wang G."/>
            <person name="Cai J."/>
            <person name="Woo P.C."/>
            <person name="Lau S.K."/>
            <person name="Yuen K.-Y."/>
            <person name="Chow W.-N."/>
            <person name="Lin X."/>
        </authorList>
    </citation>
    <scope>NUCLEOTIDE SEQUENCE</scope>
    <source>
        <strain evidence="2">PM1</strain>
    </source>
</reference>